<evidence type="ECO:0000259" key="6">
    <source>
        <dbReference type="Pfam" id="PF00082"/>
    </source>
</evidence>
<dbReference type="InterPro" id="IPR034045">
    <property type="entry name" value="Pep_S8_CspA-like"/>
</dbReference>
<dbReference type="PRINTS" id="PR00723">
    <property type="entry name" value="SUBTILISIN"/>
</dbReference>
<dbReference type="PROSITE" id="PS51892">
    <property type="entry name" value="SUBTILASE"/>
    <property type="match status" value="1"/>
</dbReference>
<evidence type="ECO:0000256" key="3">
    <source>
        <dbReference type="ARBA" id="ARBA00022801"/>
    </source>
</evidence>
<dbReference type="PIRSF" id="PIRSF037894">
    <property type="entry name" value="Subtilisin_rel_CspABC"/>
    <property type="match status" value="1"/>
</dbReference>
<evidence type="ECO:0000256" key="5">
    <source>
        <dbReference type="PROSITE-ProRule" id="PRU01240"/>
    </source>
</evidence>
<dbReference type="InterPro" id="IPR015500">
    <property type="entry name" value="Peptidase_S8_subtilisin-rel"/>
</dbReference>
<name>A0ABS2FIS7_9CLOT</name>
<keyword evidence="3 5" id="KW-0378">Hydrolase</keyword>
<keyword evidence="4 5" id="KW-0720">Serine protease</keyword>
<feature type="active site" description="Charge relay system" evidence="5">
    <location>
        <position position="109"/>
    </location>
</feature>
<evidence type="ECO:0000313" key="7">
    <source>
        <dbReference type="EMBL" id="MBM6820468.1"/>
    </source>
</evidence>
<protein>
    <submittedName>
        <fullName evidence="7">S8 family peptidase</fullName>
    </submittedName>
</protein>
<organism evidence="7 8">
    <name type="scientific">Clostridium saudiense</name>
    <dbReference type="NCBI Taxonomy" id="1414720"/>
    <lineage>
        <taxon>Bacteria</taxon>
        <taxon>Bacillati</taxon>
        <taxon>Bacillota</taxon>
        <taxon>Clostridia</taxon>
        <taxon>Eubacteriales</taxon>
        <taxon>Clostridiaceae</taxon>
        <taxon>Clostridium</taxon>
    </lineage>
</organism>
<evidence type="ECO:0000256" key="4">
    <source>
        <dbReference type="ARBA" id="ARBA00022825"/>
    </source>
</evidence>
<gene>
    <name evidence="7" type="ORF">H6A19_14190</name>
</gene>
<feature type="active site" description="Charge relay system" evidence="5">
    <location>
        <position position="180"/>
    </location>
</feature>
<feature type="domain" description="Peptidase S8/S53" evidence="6">
    <location>
        <begin position="100"/>
        <end position="299"/>
    </location>
</feature>
<dbReference type="InterPro" id="IPR017310">
    <property type="entry name" value="Pept_S8A_subtilisin_clostridia"/>
</dbReference>
<feature type="active site" description="Charge relay system" evidence="5">
    <location>
        <position position="504"/>
    </location>
</feature>
<accession>A0ABS2FIS7</accession>
<dbReference type="InterPro" id="IPR050131">
    <property type="entry name" value="Peptidase_S8_subtilisin-like"/>
</dbReference>
<evidence type="ECO:0000256" key="2">
    <source>
        <dbReference type="ARBA" id="ARBA00022670"/>
    </source>
</evidence>
<dbReference type="Proteomes" id="UP000767334">
    <property type="component" value="Unassembled WGS sequence"/>
</dbReference>
<evidence type="ECO:0000256" key="1">
    <source>
        <dbReference type="ARBA" id="ARBA00011073"/>
    </source>
</evidence>
<dbReference type="InterPro" id="IPR023827">
    <property type="entry name" value="Peptidase_S8_Asp-AS"/>
</dbReference>
<dbReference type="Gene3D" id="3.40.50.200">
    <property type="entry name" value="Peptidase S8/S53 domain"/>
    <property type="match status" value="1"/>
</dbReference>
<dbReference type="CDD" id="cd07478">
    <property type="entry name" value="Peptidases_S8_CspA-like"/>
    <property type="match status" value="1"/>
</dbReference>
<keyword evidence="8" id="KW-1185">Reference proteome</keyword>
<proteinExistence type="inferred from homology"/>
<dbReference type="Gene3D" id="2.60.120.1290">
    <property type="match status" value="1"/>
</dbReference>
<comment type="caution">
    <text evidence="7">The sequence shown here is derived from an EMBL/GenBank/DDBJ whole genome shotgun (WGS) entry which is preliminary data.</text>
</comment>
<comment type="similarity">
    <text evidence="1 5">Belongs to the peptidase S8 family.</text>
</comment>
<dbReference type="InterPro" id="IPR036852">
    <property type="entry name" value="Peptidase_S8/S53_dom_sf"/>
</dbReference>
<dbReference type="RefSeq" id="WP_204572576.1">
    <property type="nucleotide sequence ID" value="NZ_JACJLL010000117.1"/>
</dbReference>
<sequence>MEGDKVCNKYLDENYEHYVVEYRGEFQDQINKLDYACGTTITDTLAVVAVESNNLNKLRLDVPSIIFVEAKSIYVLQEIDPSNADNIHKLKINPYLNLTGKGVLVGMIDSGINYLNEEFIREDDTSRILRIWDQNVQVKAKSDFKFGTVYYNEEINEAIKTYKSGGDPYSIVNCKDEVDHGTKMAGIIGARGYNGQMQGIAHDCDFLVVKLLESPNYKKRLRENNLKQVPVYSNAEILSAIEFLRKTAEEINRPLVIFCGVGSQDGSHDGYNITSRFITSLANEEGVIFVAGTGNSGNSEGHAMNYIKNSGDVGTVELVIPKSMKYFEFYIWVQKPDIMSLNVIDPSGEEMGYFVPKIYSTYEKNFYLLNTNLKVTGYNPENFTGHQLFLLSFTDIKGGIWKINLRGEYITNGRFDIWLPDKTLLPEDTKFLNSNQDTTLTIPSTAKRVTTVAYYNSMNNSIVAASGKGWDSNEIINPDLTADGVNILTTSGDNDKIIPISGSSAATAIVAGAICLLIQWQINNLKDPGVYSVKLRSFLIYGARREENYEYPNKDIGYGKLDLLESFNVIGGGHRYKEKYIEYYINNLFIRYPLD</sequence>
<reference evidence="7 8" key="1">
    <citation type="journal article" date="2021" name="Sci. Rep.">
        <title>The distribution of antibiotic resistance genes in chicken gut microbiota commensals.</title>
        <authorList>
            <person name="Juricova H."/>
            <person name="Matiasovicova J."/>
            <person name="Kubasova T."/>
            <person name="Cejkova D."/>
            <person name="Rychlik I."/>
        </authorList>
    </citation>
    <scope>NUCLEOTIDE SEQUENCE [LARGE SCALE GENOMIC DNA]</scope>
    <source>
        <strain evidence="7 8">An435</strain>
    </source>
</reference>
<dbReference type="Pfam" id="PF00082">
    <property type="entry name" value="Peptidase_S8"/>
    <property type="match status" value="2"/>
</dbReference>
<dbReference type="PANTHER" id="PTHR43806">
    <property type="entry name" value="PEPTIDASE S8"/>
    <property type="match status" value="1"/>
</dbReference>
<feature type="domain" description="Peptidase S8/S53" evidence="6">
    <location>
        <begin position="433"/>
        <end position="559"/>
    </location>
</feature>
<dbReference type="PROSITE" id="PS00136">
    <property type="entry name" value="SUBTILASE_ASP"/>
    <property type="match status" value="1"/>
</dbReference>
<dbReference type="PANTHER" id="PTHR43806:SF11">
    <property type="entry name" value="CEREVISIN-RELATED"/>
    <property type="match status" value="1"/>
</dbReference>
<dbReference type="InterPro" id="IPR000209">
    <property type="entry name" value="Peptidase_S8/S53_dom"/>
</dbReference>
<dbReference type="EMBL" id="JACJLL010000117">
    <property type="protein sequence ID" value="MBM6820468.1"/>
    <property type="molecule type" value="Genomic_DNA"/>
</dbReference>
<evidence type="ECO:0000313" key="8">
    <source>
        <dbReference type="Proteomes" id="UP000767334"/>
    </source>
</evidence>
<keyword evidence="2 5" id="KW-0645">Protease</keyword>
<dbReference type="SUPFAM" id="SSF52743">
    <property type="entry name" value="Subtilisin-like"/>
    <property type="match status" value="1"/>
</dbReference>